<reference evidence="1" key="1">
    <citation type="journal article" date="2023" name="Mol. Phylogenet. Evol.">
        <title>Genome-scale phylogeny and comparative genomics of the fungal order Sordariales.</title>
        <authorList>
            <person name="Hensen N."/>
            <person name="Bonometti L."/>
            <person name="Westerberg I."/>
            <person name="Brannstrom I.O."/>
            <person name="Guillou S."/>
            <person name="Cros-Aarteil S."/>
            <person name="Calhoun S."/>
            <person name="Haridas S."/>
            <person name="Kuo A."/>
            <person name="Mondo S."/>
            <person name="Pangilinan J."/>
            <person name="Riley R."/>
            <person name="LaButti K."/>
            <person name="Andreopoulos B."/>
            <person name="Lipzen A."/>
            <person name="Chen C."/>
            <person name="Yan M."/>
            <person name="Daum C."/>
            <person name="Ng V."/>
            <person name="Clum A."/>
            <person name="Steindorff A."/>
            <person name="Ohm R.A."/>
            <person name="Martin F."/>
            <person name="Silar P."/>
            <person name="Natvig D.O."/>
            <person name="Lalanne C."/>
            <person name="Gautier V."/>
            <person name="Ament-Velasquez S.L."/>
            <person name="Kruys A."/>
            <person name="Hutchinson M.I."/>
            <person name="Powell A.J."/>
            <person name="Barry K."/>
            <person name="Miller A.N."/>
            <person name="Grigoriev I.V."/>
            <person name="Debuchy R."/>
            <person name="Gladieux P."/>
            <person name="Hiltunen Thoren M."/>
            <person name="Johannesson H."/>
        </authorList>
    </citation>
    <scope>NUCLEOTIDE SEQUENCE</scope>
    <source>
        <strain evidence="1">CBS 538.74</strain>
    </source>
</reference>
<evidence type="ECO:0000313" key="1">
    <source>
        <dbReference type="EMBL" id="KAK4149567.1"/>
    </source>
</evidence>
<reference evidence="1" key="2">
    <citation type="submission" date="2023-05" db="EMBL/GenBank/DDBJ databases">
        <authorList>
            <consortium name="Lawrence Berkeley National Laboratory"/>
            <person name="Steindorff A."/>
            <person name="Hensen N."/>
            <person name="Bonometti L."/>
            <person name="Westerberg I."/>
            <person name="Brannstrom I.O."/>
            <person name="Guillou S."/>
            <person name="Cros-Aarteil S."/>
            <person name="Calhoun S."/>
            <person name="Haridas S."/>
            <person name="Kuo A."/>
            <person name="Mondo S."/>
            <person name="Pangilinan J."/>
            <person name="Riley R."/>
            <person name="Labutti K."/>
            <person name="Andreopoulos B."/>
            <person name="Lipzen A."/>
            <person name="Chen C."/>
            <person name="Yanf M."/>
            <person name="Daum C."/>
            <person name="Ng V."/>
            <person name="Clum A."/>
            <person name="Ohm R."/>
            <person name="Martin F."/>
            <person name="Silar P."/>
            <person name="Natvig D."/>
            <person name="Lalanne C."/>
            <person name="Gautier V."/>
            <person name="Ament-Velasquez S.L."/>
            <person name="Kruys A."/>
            <person name="Hutchinson M.I."/>
            <person name="Powell A.J."/>
            <person name="Barry K."/>
            <person name="Miller A.N."/>
            <person name="Grigoriev I.V."/>
            <person name="Debuchy R."/>
            <person name="Gladieux P."/>
            <person name="Thoren M.H."/>
            <person name="Johannesson H."/>
        </authorList>
    </citation>
    <scope>NUCLEOTIDE SEQUENCE</scope>
    <source>
        <strain evidence="1">CBS 538.74</strain>
    </source>
</reference>
<organism evidence="1 2">
    <name type="scientific">Chaetomidium leptoderma</name>
    <dbReference type="NCBI Taxonomy" id="669021"/>
    <lineage>
        <taxon>Eukaryota</taxon>
        <taxon>Fungi</taxon>
        <taxon>Dikarya</taxon>
        <taxon>Ascomycota</taxon>
        <taxon>Pezizomycotina</taxon>
        <taxon>Sordariomycetes</taxon>
        <taxon>Sordariomycetidae</taxon>
        <taxon>Sordariales</taxon>
        <taxon>Chaetomiaceae</taxon>
        <taxon>Chaetomidium</taxon>
    </lineage>
</organism>
<gene>
    <name evidence="1" type="ORF">C8A00DRAFT_37842</name>
</gene>
<comment type="caution">
    <text evidence="1">The sequence shown here is derived from an EMBL/GenBank/DDBJ whole genome shotgun (WGS) entry which is preliminary data.</text>
</comment>
<accession>A0AAN6VDR1</accession>
<dbReference type="EMBL" id="MU857146">
    <property type="protein sequence ID" value="KAK4149567.1"/>
    <property type="molecule type" value="Genomic_DNA"/>
</dbReference>
<dbReference type="AlphaFoldDB" id="A0AAN6VDR1"/>
<protein>
    <submittedName>
        <fullName evidence="1">Uncharacterized protein</fullName>
    </submittedName>
</protein>
<name>A0AAN6VDR1_9PEZI</name>
<proteinExistence type="predicted"/>
<dbReference type="Proteomes" id="UP001302745">
    <property type="component" value="Unassembled WGS sequence"/>
</dbReference>
<keyword evidence="2" id="KW-1185">Reference proteome</keyword>
<sequence length="150" mass="16759">MTSNTNPALLWALLEVLFIEGLYLWDLLLHMFNNCESFQQLASLIATSEQHHAVWVAHAPDIIWHVAPKIIPDFDHHLIEARLVAMWCESARTGLPPPEISPGAEELSGNFRKPSPAKLDDVLDALEEKCMLDIHLQILSFPGVFEGNGA</sequence>
<evidence type="ECO:0000313" key="2">
    <source>
        <dbReference type="Proteomes" id="UP001302745"/>
    </source>
</evidence>